<dbReference type="Proteomes" id="UP000294726">
    <property type="component" value="Chromosome"/>
</dbReference>
<keyword evidence="1" id="KW-1133">Transmembrane helix</keyword>
<keyword evidence="1" id="KW-0472">Membrane</keyword>
<gene>
    <name evidence="2" type="ORF">ATX59_01055</name>
    <name evidence="3" type="ORF">OENI_0200</name>
</gene>
<evidence type="ECO:0000313" key="2">
    <source>
        <dbReference type="EMBL" id="OIM22080.1"/>
    </source>
</evidence>
<reference evidence="2 4" key="1">
    <citation type="journal article" date="2016" name="BMC Genomics">
        <title>Consensus pan-genome assembly of the specialised wine bacterium Oenococcus oeni.</title>
        <authorList>
            <person name="Sternes P.R."/>
            <person name="Borneman A.R."/>
        </authorList>
    </citation>
    <scope>NUCLEOTIDE SEQUENCE [LARGE SCALE GENOMIC DNA]</scope>
    <source>
        <strain evidence="2 4">AWRIB661</strain>
    </source>
</reference>
<protein>
    <submittedName>
        <fullName evidence="2">Uncharacterized protein</fullName>
    </submittedName>
</protein>
<keyword evidence="1" id="KW-0812">Transmembrane</keyword>
<evidence type="ECO:0000313" key="4">
    <source>
        <dbReference type="Proteomes" id="UP000181728"/>
    </source>
</evidence>
<dbReference type="EMBL" id="LR031358">
    <property type="protein sequence ID" value="VDB97196.1"/>
    <property type="molecule type" value="Genomic_DNA"/>
</dbReference>
<feature type="transmembrane region" description="Helical" evidence="1">
    <location>
        <begin position="45"/>
        <end position="68"/>
    </location>
</feature>
<name>A0A6N4A973_OENOE</name>
<dbReference type="RefSeq" id="WP_032818325.1">
    <property type="nucleotide sequence ID" value="NZ_CP014324.1"/>
</dbReference>
<evidence type="ECO:0000313" key="5">
    <source>
        <dbReference type="Proteomes" id="UP000294726"/>
    </source>
</evidence>
<evidence type="ECO:0000256" key="1">
    <source>
        <dbReference type="SAM" id="Phobius"/>
    </source>
</evidence>
<sequence>MYKFSIGIFALTGTFGISAHAAKAVYPIIYAAFGSGSLTIGRSVALIAATGAGALIAAAIIGAGGIFISRKLRAGRGATLAW</sequence>
<dbReference type="EMBL" id="MLOK01000012">
    <property type="protein sequence ID" value="OIM22080.1"/>
    <property type="molecule type" value="Genomic_DNA"/>
</dbReference>
<dbReference type="Proteomes" id="UP000181728">
    <property type="component" value="Unassembled WGS sequence"/>
</dbReference>
<evidence type="ECO:0000313" key="3">
    <source>
        <dbReference type="EMBL" id="VDB97196.1"/>
    </source>
</evidence>
<accession>A0A6N4A973</accession>
<dbReference type="AlphaFoldDB" id="A0A6N4A973"/>
<organism evidence="2 4">
    <name type="scientific">Oenococcus oeni</name>
    <name type="common">Leuconostoc oenos</name>
    <dbReference type="NCBI Taxonomy" id="1247"/>
    <lineage>
        <taxon>Bacteria</taxon>
        <taxon>Bacillati</taxon>
        <taxon>Bacillota</taxon>
        <taxon>Bacilli</taxon>
        <taxon>Lactobacillales</taxon>
        <taxon>Lactobacillaceae</taxon>
        <taxon>Oenococcus</taxon>
    </lineage>
</organism>
<proteinExistence type="predicted"/>
<reference evidence="3 5" key="2">
    <citation type="submission" date="2018-08" db="EMBL/GenBank/DDBJ databases">
        <authorList>
            <person name="Lorentzen P. G. S. M."/>
        </authorList>
    </citation>
    <scope>NUCLEOTIDE SEQUENCE [LARGE SCALE GENOMIC DNA]</scope>
    <source>
        <strain evidence="3 5">CRBO_1381</strain>
    </source>
</reference>